<dbReference type="InterPro" id="IPR032675">
    <property type="entry name" value="LRR_dom_sf"/>
</dbReference>
<protein>
    <recommendedName>
        <fullName evidence="4">RPW8 domain-containing protein</fullName>
    </recommendedName>
</protein>
<dbReference type="InterPro" id="IPR027417">
    <property type="entry name" value="P-loop_NTPase"/>
</dbReference>
<dbReference type="Gene3D" id="3.40.50.300">
    <property type="entry name" value="P-loop containing nucleotide triphosphate hydrolases"/>
    <property type="match status" value="1"/>
</dbReference>
<dbReference type="SUPFAM" id="SSF52047">
    <property type="entry name" value="RNI-like"/>
    <property type="match status" value="1"/>
</dbReference>
<comment type="similarity">
    <text evidence="1">Belongs to the disease resistance NB-LRR family.</text>
</comment>
<dbReference type="Pfam" id="PF05659">
    <property type="entry name" value="RPW8"/>
    <property type="match status" value="1"/>
</dbReference>
<feature type="domain" description="RPW8" evidence="4">
    <location>
        <begin position="1"/>
        <end position="149"/>
    </location>
</feature>
<evidence type="ECO:0000259" key="4">
    <source>
        <dbReference type="PROSITE" id="PS51153"/>
    </source>
</evidence>
<reference evidence="5 6" key="1">
    <citation type="submission" date="2024-01" db="EMBL/GenBank/DDBJ databases">
        <title>The genomes of 5 underutilized Papilionoideae crops provide insights into root nodulation and disease resistanc.</title>
        <authorList>
            <person name="Jiang F."/>
        </authorList>
    </citation>
    <scope>NUCLEOTIDE SEQUENCE [LARGE SCALE GENOMIC DNA]</scope>
    <source>
        <strain evidence="5">JINMINGXINNONG_FW02</strain>
        <tissue evidence="5">Leaves</tissue>
    </source>
</reference>
<dbReference type="PROSITE" id="PS51153">
    <property type="entry name" value="RPW8"/>
    <property type="match status" value="1"/>
</dbReference>
<proteinExistence type="inferred from homology"/>
<keyword evidence="6" id="KW-1185">Reference proteome</keyword>
<dbReference type="Proteomes" id="UP001374584">
    <property type="component" value="Unassembled WGS sequence"/>
</dbReference>
<dbReference type="PANTHER" id="PTHR36766">
    <property type="entry name" value="PLANT BROAD-SPECTRUM MILDEW RESISTANCE PROTEIN RPW8"/>
    <property type="match status" value="1"/>
</dbReference>
<dbReference type="PANTHER" id="PTHR36766:SF3">
    <property type="entry name" value="RPW8 DOMAIN-CONTAINING PROTEIN"/>
    <property type="match status" value="1"/>
</dbReference>
<dbReference type="GO" id="GO:0043531">
    <property type="term" value="F:ADP binding"/>
    <property type="evidence" value="ECO:0007669"/>
    <property type="project" value="InterPro"/>
</dbReference>
<dbReference type="InterPro" id="IPR055414">
    <property type="entry name" value="LRR_R13L4/SHOC2-like"/>
</dbReference>
<gene>
    <name evidence="5" type="ORF">VNO80_21027</name>
</gene>
<dbReference type="Pfam" id="PF23598">
    <property type="entry name" value="LRR_14"/>
    <property type="match status" value="1"/>
</dbReference>
<dbReference type="InterPro" id="IPR036388">
    <property type="entry name" value="WH-like_DNA-bd_sf"/>
</dbReference>
<sequence length="806" mass="91341">MAMVLDAVLGKVLDELLGTVVEMKDRAVKFRSTLEKLHATLQTVEPVARQIDRLNKGLDKPAKETKKLIDQMEMGKELVKECSKVDWWNFCYKANSQEKLQDLIDSISLYFQLDMQGNINVIVLENQEMLTKIHATLEGNAPRRIELKGLCSPPEPPPFTVGLDVLLRDLKFKLLKDHHVGSVLTVTGTGGSGKSTLAKKFCSDEEVKGQFKDNIFFISLVEAPKLSTIVERLFEHNGYQKPEFQSDEDAAYQLQNLLKQIGKTPMLLVLDGVFPKSASLVEKFVFQIPDYKILVTSRFTIKGFGEPYVLKSLNEADALNLFRHSASLDQTSSNIPDNVVKKIAKGCRGSPLALIVTGKSLSLEAPVVWHNRAKTLSKGHSILSYSSSQDVLFTCLQKSFDDLDAKVVESFRDLSLFPEAQKIPAAALVDIWAEQHDEDDDTAVENVYELVKRNVADMVITRSTASGPGDYNYHYVTQHGLLRDLAILQTKKLPTEKSHRLIIDLRGNNIPKWWTTQNEYHIAAHTLSISTDEEFTSEWCNLQPNEVEVLVMNLREKKHSLPMFMKKMNKLKVLIITNYDVNRAELENLELLDYLSDLKRIRLEKVSIPFLSKTGEPLMNLHKFSFFMCNVNEAFKNRTIKVSRVLPNLKEMNIDYCDMEELPDGLSDIVSLKKLSITNCHKLSKLPKGIGKLVNLESLRLTSCTKLEELPDSITSLHKLKFLDMSDCVSLGNLPENIGELRSLERFNCRGCTRLYELPYSVNELESLSVVVCDEEKAALWEPFRPMFSNLTLDVVLNDFNLYSLL</sequence>
<dbReference type="InterPro" id="IPR008808">
    <property type="entry name" value="Powdery_mildew-R_dom"/>
</dbReference>
<dbReference type="SUPFAM" id="SSF52540">
    <property type="entry name" value="P-loop containing nucleoside triphosphate hydrolases"/>
    <property type="match status" value="1"/>
</dbReference>
<evidence type="ECO:0000256" key="2">
    <source>
        <dbReference type="ARBA" id="ARBA00022737"/>
    </source>
</evidence>
<organism evidence="5 6">
    <name type="scientific">Phaseolus coccineus</name>
    <name type="common">Scarlet runner bean</name>
    <name type="synonym">Phaseolus multiflorus</name>
    <dbReference type="NCBI Taxonomy" id="3886"/>
    <lineage>
        <taxon>Eukaryota</taxon>
        <taxon>Viridiplantae</taxon>
        <taxon>Streptophyta</taxon>
        <taxon>Embryophyta</taxon>
        <taxon>Tracheophyta</taxon>
        <taxon>Spermatophyta</taxon>
        <taxon>Magnoliopsida</taxon>
        <taxon>eudicotyledons</taxon>
        <taxon>Gunneridae</taxon>
        <taxon>Pentapetalae</taxon>
        <taxon>rosids</taxon>
        <taxon>fabids</taxon>
        <taxon>Fabales</taxon>
        <taxon>Fabaceae</taxon>
        <taxon>Papilionoideae</taxon>
        <taxon>50 kb inversion clade</taxon>
        <taxon>NPAAA clade</taxon>
        <taxon>indigoferoid/millettioid clade</taxon>
        <taxon>Phaseoleae</taxon>
        <taxon>Phaseolus</taxon>
    </lineage>
</organism>
<dbReference type="Gene3D" id="3.80.10.10">
    <property type="entry name" value="Ribonuclease Inhibitor"/>
    <property type="match status" value="1"/>
</dbReference>
<name>A0AAN9QTP9_PHACN</name>
<comment type="caution">
    <text evidence="5">The sequence shown here is derived from an EMBL/GenBank/DDBJ whole genome shotgun (WGS) entry which is preliminary data.</text>
</comment>
<dbReference type="GO" id="GO:0006952">
    <property type="term" value="P:defense response"/>
    <property type="evidence" value="ECO:0007669"/>
    <property type="project" value="UniProtKB-KW"/>
</dbReference>
<dbReference type="InterPro" id="IPR042197">
    <property type="entry name" value="Apaf_helical"/>
</dbReference>
<dbReference type="Gene3D" id="1.10.10.10">
    <property type="entry name" value="Winged helix-like DNA-binding domain superfamily/Winged helix DNA-binding domain"/>
    <property type="match status" value="1"/>
</dbReference>
<dbReference type="PRINTS" id="PR00364">
    <property type="entry name" value="DISEASERSIST"/>
</dbReference>
<evidence type="ECO:0000256" key="3">
    <source>
        <dbReference type="ARBA" id="ARBA00022821"/>
    </source>
</evidence>
<evidence type="ECO:0000256" key="1">
    <source>
        <dbReference type="ARBA" id="ARBA00008894"/>
    </source>
</evidence>
<keyword evidence="2" id="KW-0677">Repeat</keyword>
<dbReference type="Pfam" id="PF00931">
    <property type="entry name" value="NB-ARC"/>
    <property type="match status" value="1"/>
</dbReference>
<keyword evidence="3" id="KW-0611">Plant defense</keyword>
<evidence type="ECO:0000313" key="5">
    <source>
        <dbReference type="EMBL" id="KAK7346506.1"/>
    </source>
</evidence>
<dbReference type="EMBL" id="JAYMYR010000008">
    <property type="protein sequence ID" value="KAK7346506.1"/>
    <property type="molecule type" value="Genomic_DNA"/>
</dbReference>
<evidence type="ECO:0000313" key="6">
    <source>
        <dbReference type="Proteomes" id="UP001374584"/>
    </source>
</evidence>
<dbReference type="InterPro" id="IPR002182">
    <property type="entry name" value="NB-ARC"/>
</dbReference>
<accession>A0AAN9QTP9</accession>
<dbReference type="Gene3D" id="1.10.8.430">
    <property type="entry name" value="Helical domain of apoptotic protease-activating factors"/>
    <property type="match status" value="1"/>
</dbReference>
<dbReference type="AlphaFoldDB" id="A0AAN9QTP9"/>